<evidence type="ECO:0000259" key="3">
    <source>
        <dbReference type="Pfam" id="PF18701"/>
    </source>
</evidence>
<feature type="region of interest" description="Disordered" evidence="1">
    <location>
        <begin position="123"/>
        <end position="142"/>
    </location>
</feature>
<comment type="caution">
    <text evidence="4">The sequence shown here is derived from an EMBL/GenBank/DDBJ whole genome shotgun (WGS) entry which is preliminary data.</text>
</comment>
<dbReference type="Pfam" id="PF18701">
    <property type="entry name" value="DUF5641"/>
    <property type="match status" value="1"/>
</dbReference>
<keyword evidence="5" id="KW-1185">Reference proteome</keyword>
<evidence type="ECO:0000313" key="4">
    <source>
        <dbReference type="EMBL" id="KAK9512521.1"/>
    </source>
</evidence>
<dbReference type="PANTHER" id="PTHR47331">
    <property type="entry name" value="PHD-TYPE DOMAIN-CONTAINING PROTEIN"/>
    <property type="match status" value="1"/>
</dbReference>
<protein>
    <recommendedName>
        <fullName evidence="6">DUF5641 domain-containing protein</fullName>
    </recommendedName>
</protein>
<gene>
    <name evidence="4" type="ORF">O3M35_000924</name>
</gene>
<dbReference type="SUPFAM" id="SSF56672">
    <property type="entry name" value="DNA/RNA polymerases"/>
    <property type="match status" value="1"/>
</dbReference>
<evidence type="ECO:0008006" key="6">
    <source>
        <dbReference type="Google" id="ProtNLM"/>
    </source>
</evidence>
<evidence type="ECO:0000256" key="1">
    <source>
        <dbReference type="SAM" id="MobiDB-lite"/>
    </source>
</evidence>
<dbReference type="GO" id="GO:0003676">
    <property type="term" value="F:nucleic acid binding"/>
    <property type="evidence" value="ECO:0007669"/>
    <property type="project" value="InterPro"/>
</dbReference>
<evidence type="ECO:0000259" key="2">
    <source>
        <dbReference type="Pfam" id="PF00078"/>
    </source>
</evidence>
<dbReference type="InterPro" id="IPR005312">
    <property type="entry name" value="DUF1759"/>
</dbReference>
<dbReference type="EMBL" id="JAPXFL010000001">
    <property type="protein sequence ID" value="KAK9512521.1"/>
    <property type="molecule type" value="Genomic_DNA"/>
</dbReference>
<dbReference type="InterPro" id="IPR040676">
    <property type="entry name" value="DUF5641"/>
</dbReference>
<proteinExistence type="predicted"/>
<dbReference type="Gene3D" id="3.30.420.10">
    <property type="entry name" value="Ribonuclease H-like superfamily/Ribonuclease H"/>
    <property type="match status" value="1"/>
</dbReference>
<feature type="domain" description="DUF5641" evidence="3">
    <location>
        <begin position="589"/>
        <end position="682"/>
    </location>
</feature>
<dbReference type="InterPro" id="IPR043502">
    <property type="entry name" value="DNA/RNA_pol_sf"/>
</dbReference>
<dbReference type="InterPro" id="IPR012337">
    <property type="entry name" value="RNaseH-like_sf"/>
</dbReference>
<feature type="compositionally biased region" description="Low complexity" evidence="1">
    <location>
        <begin position="128"/>
        <end position="140"/>
    </location>
</feature>
<evidence type="ECO:0000313" key="5">
    <source>
        <dbReference type="Proteomes" id="UP001461498"/>
    </source>
</evidence>
<dbReference type="Pfam" id="PF00078">
    <property type="entry name" value="RVT_1"/>
    <property type="match status" value="1"/>
</dbReference>
<reference evidence="4 5" key="1">
    <citation type="submission" date="2022-12" db="EMBL/GenBank/DDBJ databases">
        <title>Chromosome-level genome assembly of true bugs.</title>
        <authorList>
            <person name="Ma L."/>
            <person name="Li H."/>
        </authorList>
    </citation>
    <scope>NUCLEOTIDE SEQUENCE [LARGE SCALE GENOMIC DNA]</scope>
    <source>
        <strain evidence="4">Lab_2022b</strain>
    </source>
</reference>
<feature type="domain" description="Reverse transcriptase" evidence="2">
    <location>
        <begin position="308"/>
        <end position="430"/>
    </location>
</feature>
<dbReference type="AlphaFoldDB" id="A0AAW1DP31"/>
<accession>A0AAW1DP31</accession>
<dbReference type="SUPFAM" id="SSF53098">
    <property type="entry name" value="Ribonuclease H-like"/>
    <property type="match status" value="1"/>
</dbReference>
<dbReference type="Proteomes" id="UP001461498">
    <property type="component" value="Unassembled WGS sequence"/>
</dbReference>
<name>A0AAW1DP31_9HEMI</name>
<sequence>MWSRRSLCLSGYSLQNGMGMSAAWAGEKNSSESKMEKLIHKRGQLKAQLSRFEKFINTIEEDNFDELKIRFHKIEHTIDIFDEVQAEIEYLSGEIDEEDLERETFENKYFSLVTKAKRLLKQSDKKSSSSSNKSSASAAATPSVNHIDSPILVTNDNNTVKLPKISLPEFSGNYEDFRSFKETFNSLIDNRPELDQIKKFLYLRSFLKKDALQVIEELETAADSYQIAWDLLNKRFENKKLGHMEEIDSSQSTDKFNFLPHHCVCNDNSSTTKIRVVFHASCKTSSDLSFNNILMVGPTIQEDLVSIVLRFRRHQYVMTADITKMYRQVNLVPEHRNLQCIVWRENQDEPIKEYRLNTVTYGTAPASYLATRCLQELAILNKDHYHVGALATRRDFYMDDLMCGSDNLEEALMMQQEVIEILSQGKFELHKWCANNPALFEPIPPDKIEVKYILNVDNATNFIGTIRELKKSIKQALKDPQISEYTSNEGITWNFIPPRAPNFGGLWESSIKSMKYHLKRVVGNALLTFEEMSTYLAMIEACLNSRPLIPLSTDPNDFSTLTPGHFLIGDSLTAIIEPDLTTYKANALSRWRRIQQLSQHFWRRWTKEYISSLQERRKWNQRRCNLSEGQLVLVKEENLPPLKWSMGRVLETHPGKDGLTRVVTVKTSKGVVKRAISKLCPLPLNQN</sequence>
<dbReference type="GO" id="GO:0042575">
    <property type="term" value="C:DNA polymerase complex"/>
    <property type="evidence" value="ECO:0007669"/>
    <property type="project" value="UniProtKB-ARBA"/>
</dbReference>
<dbReference type="InterPro" id="IPR000477">
    <property type="entry name" value="RT_dom"/>
</dbReference>
<organism evidence="4 5">
    <name type="scientific">Rhynocoris fuscipes</name>
    <dbReference type="NCBI Taxonomy" id="488301"/>
    <lineage>
        <taxon>Eukaryota</taxon>
        <taxon>Metazoa</taxon>
        <taxon>Ecdysozoa</taxon>
        <taxon>Arthropoda</taxon>
        <taxon>Hexapoda</taxon>
        <taxon>Insecta</taxon>
        <taxon>Pterygota</taxon>
        <taxon>Neoptera</taxon>
        <taxon>Paraneoptera</taxon>
        <taxon>Hemiptera</taxon>
        <taxon>Heteroptera</taxon>
        <taxon>Panheteroptera</taxon>
        <taxon>Cimicomorpha</taxon>
        <taxon>Reduviidae</taxon>
        <taxon>Harpactorinae</taxon>
        <taxon>Harpactorini</taxon>
        <taxon>Rhynocoris</taxon>
    </lineage>
</organism>
<dbReference type="PANTHER" id="PTHR47331:SF1">
    <property type="entry name" value="GAG-LIKE PROTEIN"/>
    <property type="match status" value="1"/>
</dbReference>
<dbReference type="GO" id="GO:0071897">
    <property type="term" value="P:DNA biosynthetic process"/>
    <property type="evidence" value="ECO:0007669"/>
    <property type="project" value="UniProtKB-ARBA"/>
</dbReference>
<dbReference type="InterPro" id="IPR036397">
    <property type="entry name" value="RNaseH_sf"/>
</dbReference>
<dbReference type="Pfam" id="PF03564">
    <property type="entry name" value="DUF1759"/>
    <property type="match status" value="1"/>
</dbReference>